<sequence>MFGHPVQRRGPPVHLRPQQHLRSHGELRSVRRVFETKTAQPAFHPEKSSRRRPHAPMEAPVATAPKKPCPGAPKPPCTPKLCCACYRQKCAGGMKGGSPQQITCCRGMLKGGHSAPVLRLRGGGSGEFADPPLAESTRISSDRTPAGVDVTRMALEPRSPFQECRSVMDQFDAVLAAYKRALGPCGEATCPYAQSIAEENCRKICTIPEDSDSISCSEVPCKMVQCPYQEPQKFDIPGGCGSVKCAYTKYKLGLVDDDAALELACLPPSISGKCGHPKCPYPLPPDLPPIHWDCPEPLPKGACRNPNCPHQPADLKKIKCPPPKPGPCGKVTCPFAMPEPCGKPNCPFRPRPCPFLEEEEQRKRQQAEQQNNDVAVCENPDCPFAQQVDPVEEDPRYKGEFEACENPACPHAKPPKKKKKSCGNPSCPYADQEPKECANPECPFAPTPAPPKTNFCGNPQCPHAPKPKANGDFCGNPDCPHAPKPPADDFCGNPKCTFAPKQEKSEESFCGNPACPFNPQQQSTSDEICDNPKCPVKKGKKEQEDICENPECPYQTSDQCDEETSKKKNACDNPECSDNKRPAEEKCPKQDANCADAGDVCDNPECPFGNNKGGGEFVCRDPFCMYAQPLPSCGIPNCPFEPVPLLYCPSRKCPSNRPQGTQERRRSSSVCYREDEPGEEEENAGGEGACDDECSNPKRGSSSAKTPSTDSRRNSSLKGSKDPCAEGGDADHCPWTGGSGEGKKKRRKKKSAFVYSVGDRYPGVKVGHKECVTPIFNVPPKMGWLWNVSTGYSQPRRGWRPGAIQKSIAQRIRAHRQAKGLGYFRPPIFRKNKGGLGDSSDEIRVQPKPTLHICKKDGAYLITMNPLKDPYSLVENENPYMDCTPMQFRITKNKKKEDGDDESKMCTCQDEEETSSSDSELDIEFTPPAGIIHPERFKKKKNVVHTDTQYNPEDFETKKEKGKGKGKGKDKKGKGGGKGKKGKKK</sequence>
<feature type="compositionally biased region" description="Acidic residues" evidence="1">
    <location>
        <begin position="676"/>
        <end position="694"/>
    </location>
</feature>
<dbReference type="EMBL" id="CAACVG010011485">
    <property type="protein sequence ID" value="VEN58189.1"/>
    <property type="molecule type" value="Genomic_DNA"/>
</dbReference>
<evidence type="ECO:0000256" key="1">
    <source>
        <dbReference type="SAM" id="MobiDB-lite"/>
    </source>
</evidence>
<dbReference type="PANTHER" id="PTHR39079">
    <property type="entry name" value="FI08034P-RELATED"/>
    <property type="match status" value="1"/>
</dbReference>
<feature type="compositionally biased region" description="Basic and acidic residues" evidence="1">
    <location>
        <begin position="719"/>
        <end position="732"/>
    </location>
</feature>
<proteinExistence type="predicted"/>
<gene>
    <name evidence="3" type="ORF">CALMAC_LOCUS16599</name>
</gene>
<evidence type="ECO:0000313" key="4">
    <source>
        <dbReference type="Proteomes" id="UP000410492"/>
    </source>
</evidence>
<feature type="compositionally biased region" description="Basic and acidic residues" evidence="1">
    <location>
        <begin position="895"/>
        <end position="904"/>
    </location>
</feature>
<feature type="compositionally biased region" description="Basic and acidic residues" evidence="1">
    <location>
        <begin position="577"/>
        <end position="589"/>
    </location>
</feature>
<name>A0A653DDA6_CALMS</name>
<dbReference type="AlphaFoldDB" id="A0A653DDA6"/>
<dbReference type="OrthoDB" id="7883086at2759"/>
<dbReference type="Proteomes" id="UP000410492">
    <property type="component" value="Unassembled WGS sequence"/>
</dbReference>
<feature type="compositionally biased region" description="Acidic residues" evidence="1">
    <location>
        <begin position="909"/>
        <end position="923"/>
    </location>
</feature>
<feature type="domain" description="DUF4776" evidence="2">
    <location>
        <begin position="913"/>
        <end position="958"/>
    </location>
</feature>
<feature type="region of interest" description="Disordered" evidence="1">
    <location>
        <begin position="1"/>
        <end position="69"/>
    </location>
</feature>
<evidence type="ECO:0000313" key="3">
    <source>
        <dbReference type="EMBL" id="VEN58189.1"/>
    </source>
</evidence>
<feature type="region of interest" description="Disordered" evidence="1">
    <location>
        <begin position="554"/>
        <end position="592"/>
    </location>
</feature>
<feature type="region of interest" description="Disordered" evidence="1">
    <location>
        <begin position="653"/>
        <end position="751"/>
    </location>
</feature>
<feature type="region of interest" description="Disordered" evidence="1">
    <location>
        <begin position="892"/>
        <end position="985"/>
    </location>
</feature>
<feature type="compositionally biased region" description="Polar residues" evidence="1">
    <location>
        <begin position="698"/>
        <end position="718"/>
    </location>
</feature>
<protein>
    <recommendedName>
        <fullName evidence="2">DUF4776 domain-containing protein</fullName>
    </recommendedName>
</protein>
<organism evidence="3 4">
    <name type="scientific">Callosobruchus maculatus</name>
    <name type="common">Southern cowpea weevil</name>
    <name type="synonym">Pulse bruchid</name>
    <dbReference type="NCBI Taxonomy" id="64391"/>
    <lineage>
        <taxon>Eukaryota</taxon>
        <taxon>Metazoa</taxon>
        <taxon>Ecdysozoa</taxon>
        <taxon>Arthropoda</taxon>
        <taxon>Hexapoda</taxon>
        <taxon>Insecta</taxon>
        <taxon>Pterygota</taxon>
        <taxon>Neoptera</taxon>
        <taxon>Endopterygota</taxon>
        <taxon>Coleoptera</taxon>
        <taxon>Polyphaga</taxon>
        <taxon>Cucujiformia</taxon>
        <taxon>Chrysomeloidea</taxon>
        <taxon>Chrysomelidae</taxon>
        <taxon>Bruchinae</taxon>
        <taxon>Bruchini</taxon>
        <taxon>Callosobruchus</taxon>
    </lineage>
</organism>
<accession>A0A653DDA6</accession>
<dbReference type="PANTHER" id="PTHR39079:SF1">
    <property type="entry name" value="GH11706P-RELATED"/>
    <property type="match status" value="1"/>
</dbReference>
<dbReference type="InterPro" id="IPR031949">
    <property type="entry name" value="DUF4776"/>
</dbReference>
<keyword evidence="4" id="KW-1185">Reference proteome</keyword>
<feature type="region of interest" description="Disordered" evidence="1">
    <location>
        <begin position="410"/>
        <end position="436"/>
    </location>
</feature>
<dbReference type="Pfam" id="PF16003">
    <property type="entry name" value="DUF4776"/>
    <property type="match status" value="2"/>
</dbReference>
<reference evidence="3 4" key="1">
    <citation type="submission" date="2019-01" db="EMBL/GenBank/DDBJ databases">
        <authorList>
            <person name="Sayadi A."/>
        </authorList>
    </citation>
    <scope>NUCLEOTIDE SEQUENCE [LARGE SCALE GENOMIC DNA]</scope>
</reference>
<feature type="compositionally biased region" description="Basic residues" evidence="1">
    <location>
        <begin position="960"/>
        <end position="985"/>
    </location>
</feature>
<feature type="domain" description="DUF4776" evidence="2">
    <location>
        <begin position="690"/>
        <end position="894"/>
    </location>
</feature>
<evidence type="ECO:0000259" key="2">
    <source>
        <dbReference type="Pfam" id="PF16003"/>
    </source>
</evidence>
<feature type="compositionally biased region" description="Basic and acidic residues" evidence="1">
    <location>
        <begin position="23"/>
        <end position="35"/>
    </location>
</feature>